<evidence type="ECO:0000256" key="1">
    <source>
        <dbReference type="ARBA" id="ARBA00007074"/>
    </source>
</evidence>
<keyword evidence="2" id="KW-0645">Protease</keyword>
<proteinExistence type="inferred from homology"/>
<feature type="domain" description="NlpC/P60" evidence="7">
    <location>
        <begin position="51"/>
        <end position="179"/>
    </location>
</feature>
<reference evidence="8 9" key="2">
    <citation type="submission" date="2016-06" db="EMBL/GenBank/DDBJ databases">
        <title>Pedobacter psychrophilus sp. nov., isolated from Antarctic fragmentary rock.</title>
        <authorList>
            <person name="Svec P."/>
        </authorList>
    </citation>
    <scope>NUCLEOTIDE SEQUENCE [LARGE SCALE GENOMIC DNA]</scope>
    <source>
        <strain evidence="8 9">CCM 8644</strain>
    </source>
</reference>
<dbReference type="PANTHER" id="PTHR47360">
    <property type="entry name" value="MUREIN DD-ENDOPEPTIDASE MEPS/MUREIN LD-CARBOXYPEPTIDASE"/>
    <property type="match status" value="1"/>
</dbReference>
<gene>
    <name evidence="8" type="ORF">A5893_07375</name>
</gene>
<dbReference type="GO" id="GO:0008234">
    <property type="term" value="F:cysteine-type peptidase activity"/>
    <property type="evidence" value="ECO:0007669"/>
    <property type="project" value="UniProtKB-KW"/>
</dbReference>
<evidence type="ECO:0000256" key="3">
    <source>
        <dbReference type="ARBA" id="ARBA00022729"/>
    </source>
</evidence>
<organism evidence="8 9">
    <name type="scientific">Pedobacter psychrophilus</name>
    <dbReference type="NCBI Taxonomy" id="1826909"/>
    <lineage>
        <taxon>Bacteria</taxon>
        <taxon>Pseudomonadati</taxon>
        <taxon>Bacteroidota</taxon>
        <taxon>Sphingobacteriia</taxon>
        <taxon>Sphingobacteriales</taxon>
        <taxon>Sphingobacteriaceae</taxon>
        <taxon>Pedobacter</taxon>
    </lineage>
</organism>
<dbReference type="STRING" id="1826909.A5893_07375"/>
<dbReference type="InterPro" id="IPR038765">
    <property type="entry name" value="Papain-like_cys_pep_sf"/>
</dbReference>
<dbReference type="SUPFAM" id="SSF54001">
    <property type="entry name" value="Cysteine proteinases"/>
    <property type="match status" value="1"/>
</dbReference>
<feature type="transmembrane region" description="Helical" evidence="6">
    <location>
        <begin position="6"/>
        <end position="22"/>
    </location>
</feature>
<keyword evidence="4 8" id="KW-0378">Hydrolase</keyword>
<dbReference type="OrthoDB" id="9807055at2"/>
<dbReference type="Proteomes" id="UP000078459">
    <property type="component" value="Unassembled WGS sequence"/>
</dbReference>
<evidence type="ECO:0000313" key="9">
    <source>
        <dbReference type="Proteomes" id="UP000078459"/>
    </source>
</evidence>
<protein>
    <submittedName>
        <fullName evidence="8">Glycoside hydrolase</fullName>
    </submittedName>
</protein>
<evidence type="ECO:0000256" key="6">
    <source>
        <dbReference type="SAM" id="Phobius"/>
    </source>
</evidence>
<dbReference type="GO" id="GO:0006508">
    <property type="term" value="P:proteolysis"/>
    <property type="evidence" value="ECO:0007669"/>
    <property type="project" value="UniProtKB-KW"/>
</dbReference>
<keyword evidence="3" id="KW-0732">Signal</keyword>
<evidence type="ECO:0000313" key="8">
    <source>
        <dbReference type="EMBL" id="OAQ40750.1"/>
    </source>
</evidence>
<keyword evidence="5" id="KW-0788">Thiol protease</keyword>
<comment type="caution">
    <text evidence="8">The sequence shown here is derived from an EMBL/GenBank/DDBJ whole genome shotgun (WGS) entry which is preliminary data.</text>
</comment>
<dbReference type="Gene3D" id="3.90.1720.10">
    <property type="entry name" value="endopeptidase domain like (from Nostoc punctiforme)"/>
    <property type="match status" value="1"/>
</dbReference>
<dbReference type="EMBL" id="LWHJ01000022">
    <property type="protein sequence ID" value="OAQ40750.1"/>
    <property type="molecule type" value="Genomic_DNA"/>
</dbReference>
<dbReference type="InterPro" id="IPR052062">
    <property type="entry name" value="Murein_DD/LD_carboxypeptidase"/>
</dbReference>
<dbReference type="PROSITE" id="PS51935">
    <property type="entry name" value="NLPC_P60"/>
    <property type="match status" value="1"/>
</dbReference>
<keyword evidence="6" id="KW-0472">Membrane</keyword>
<evidence type="ECO:0000256" key="4">
    <source>
        <dbReference type="ARBA" id="ARBA00022801"/>
    </source>
</evidence>
<dbReference type="PANTHER" id="PTHR47360:SF1">
    <property type="entry name" value="ENDOPEPTIDASE NLPC-RELATED"/>
    <property type="match status" value="1"/>
</dbReference>
<comment type="similarity">
    <text evidence="1">Belongs to the peptidase C40 family.</text>
</comment>
<dbReference type="InterPro" id="IPR000064">
    <property type="entry name" value="NLP_P60_dom"/>
</dbReference>
<evidence type="ECO:0000256" key="2">
    <source>
        <dbReference type="ARBA" id="ARBA00022670"/>
    </source>
</evidence>
<keyword evidence="6" id="KW-1133">Transmembrane helix</keyword>
<dbReference type="AlphaFoldDB" id="A0A179DJ70"/>
<evidence type="ECO:0000256" key="5">
    <source>
        <dbReference type="ARBA" id="ARBA00022807"/>
    </source>
</evidence>
<keyword evidence="9" id="KW-1185">Reference proteome</keyword>
<evidence type="ECO:0000259" key="7">
    <source>
        <dbReference type="PROSITE" id="PS51935"/>
    </source>
</evidence>
<dbReference type="PROSITE" id="PS51257">
    <property type="entry name" value="PROKAR_LIPOPROTEIN"/>
    <property type="match status" value="1"/>
</dbReference>
<reference evidence="8 9" key="1">
    <citation type="submission" date="2016-04" db="EMBL/GenBank/DDBJ databases">
        <authorList>
            <person name="Evans L.H."/>
            <person name="Alamgir A."/>
            <person name="Owens N."/>
            <person name="Weber N.D."/>
            <person name="Virtaneva K."/>
            <person name="Barbian K."/>
            <person name="Babar A."/>
            <person name="Rosenke K."/>
        </authorList>
    </citation>
    <scope>NUCLEOTIDE SEQUENCE [LARGE SCALE GENOMIC DNA]</scope>
    <source>
        <strain evidence="8 9">CCM 8644</strain>
    </source>
</reference>
<accession>A0A179DJ70</accession>
<sequence>MLNKNIYYFFLIICSLLIFTSCKSKKRAVRHSNYQLEKPSNKIASKYADEMGVSKGAIKNGKLYEFIDDWEGTKYQFGGLSKSGIDCSGLVFLIYQDVYHKQIPRITSQQVEIIKRKYENQFKEGDLIFFDYDGKKFSHVGLYLQNGYYVHASTKKGVMIEKLQNPYTYKYFSRGGTVE</sequence>
<name>A0A179DJ70_9SPHI</name>
<keyword evidence="6" id="KW-0812">Transmembrane</keyword>
<dbReference type="Pfam" id="PF00877">
    <property type="entry name" value="NLPC_P60"/>
    <property type="match status" value="1"/>
</dbReference>